<sequence length="282" mass="31392">MRKAAETVGQQGRQIEDLKEEVLSPRGQSRWGWFARGTGQSGRERDGDDPMKGEGVSAGSNEPTITVATGSNMPVPPVYRGSTKMEKKTFIDSYLIYKRRVTALNQGSYGRVFVMPLSACIEHRTLIRICMKTGTQEVQDRARLAQAMRSLAMNTTLPDAESRVMKLVTDFNEILDAQDMDDFPLSKSPRWLLPALKQTVVTELKRTVHKSTKKSVKVFVDWLRSRVSGFLVFESAIQQTTRGGGSEAHQQPRTGSPRKYHKCGDLAHGVFQCPLASATEAK</sequence>
<feature type="compositionally biased region" description="Basic and acidic residues" evidence="1">
    <location>
        <begin position="14"/>
        <end position="23"/>
    </location>
</feature>
<accession>G4Z2Q0</accession>
<dbReference type="AlphaFoldDB" id="G4Z2Q0"/>
<dbReference type="RefSeq" id="XP_009524892.1">
    <property type="nucleotide sequence ID" value="XM_009526597.1"/>
</dbReference>
<dbReference type="InParanoid" id="G4Z2Q0"/>
<dbReference type="EMBL" id="JH159153">
    <property type="protein sequence ID" value="EGZ22175.1"/>
    <property type="molecule type" value="Genomic_DNA"/>
</dbReference>
<dbReference type="GeneID" id="20643671"/>
<evidence type="ECO:0000256" key="1">
    <source>
        <dbReference type="SAM" id="MobiDB-lite"/>
    </source>
</evidence>
<name>G4Z2Q0_PHYSP</name>
<feature type="compositionally biased region" description="Basic and acidic residues" evidence="1">
    <location>
        <begin position="42"/>
        <end position="52"/>
    </location>
</feature>
<keyword evidence="3" id="KW-1185">Reference proteome</keyword>
<dbReference type="STRING" id="1094619.G4Z2Q0"/>
<organism evidence="2 3">
    <name type="scientific">Phytophthora sojae (strain P6497)</name>
    <name type="common">Soybean stem and root rot agent</name>
    <name type="synonym">Phytophthora megasperma f. sp. glycines</name>
    <dbReference type="NCBI Taxonomy" id="1094619"/>
    <lineage>
        <taxon>Eukaryota</taxon>
        <taxon>Sar</taxon>
        <taxon>Stramenopiles</taxon>
        <taxon>Oomycota</taxon>
        <taxon>Peronosporomycetes</taxon>
        <taxon>Peronosporales</taxon>
        <taxon>Peronosporaceae</taxon>
        <taxon>Phytophthora</taxon>
    </lineage>
</organism>
<evidence type="ECO:0000313" key="3">
    <source>
        <dbReference type="Proteomes" id="UP000002640"/>
    </source>
</evidence>
<reference evidence="2 3" key="1">
    <citation type="journal article" date="2006" name="Science">
        <title>Phytophthora genome sequences uncover evolutionary origins and mechanisms of pathogenesis.</title>
        <authorList>
            <person name="Tyler B.M."/>
            <person name="Tripathy S."/>
            <person name="Zhang X."/>
            <person name="Dehal P."/>
            <person name="Jiang R.H."/>
            <person name="Aerts A."/>
            <person name="Arredondo F.D."/>
            <person name="Baxter L."/>
            <person name="Bensasson D."/>
            <person name="Beynon J.L."/>
            <person name="Chapman J."/>
            <person name="Damasceno C.M."/>
            <person name="Dorrance A.E."/>
            <person name="Dou D."/>
            <person name="Dickerman A.W."/>
            <person name="Dubchak I.L."/>
            <person name="Garbelotto M."/>
            <person name="Gijzen M."/>
            <person name="Gordon S.G."/>
            <person name="Govers F."/>
            <person name="Grunwald N.J."/>
            <person name="Huang W."/>
            <person name="Ivors K.L."/>
            <person name="Jones R.W."/>
            <person name="Kamoun S."/>
            <person name="Krampis K."/>
            <person name="Lamour K.H."/>
            <person name="Lee M.K."/>
            <person name="McDonald W.H."/>
            <person name="Medina M."/>
            <person name="Meijer H.J."/>
            <person name="Nordberg E.K."/>
            <person name="Maclean D.J."/>
            <person name="Ospina-Giraldo M.D."/>
            <person name="Morris P.F."/>
            <person name="Phuntumart V."/>
            <person name="Putnam N.H."/>
            <person name="Rash S."/>
            <person name="Rose J.K."/>
            <person name="Sakihama Y."/>
            <person name="Salamov A.A."/>
            <person name="Savidor A."/>
            <person name="Scheuring C.F."/>
            <person name="Smith B.M."/>
            <person name="Sobral B.W."/>
            <person name="Terry A."/>
            <person name="Torto-Alalibo T.A."/>
            <person name="Win J."/>
            <person name="Xu Z."/>
            <person name="Zhang H."/>
            <person name="Grigoriev I.V."/>
            <person name="Rokhsar D.S."/>
            <person name="Boore J.L."/>
        </authorList>
    </citation>
    <scope>NUCLEOTIDE SEQUENCE [LARGE SCALE GENOMIC DNA]</scope>
    <source>
        <strain evidence="2 3">P6497</strain>
    </source>
</reference>
<proteinExistence type="predicted"/>
<feature type="compositionally biased region" description="Polar residues" evidence="1">
    <location>
        <begin position="58"/>
        <end position="72"/>
    </location>
</feature>
<evidence type="ECO:0000313" key="2">
    <source>
        <dbReference type="EMBL" id="EGZ22175.1"/>
    </source>
</evidence>
<gene>
    <name evidence="2" type="ORF">PHYSODRAFT_313988</name>
</gene>
<dbReference type="KEGG" id="psoj:PHYSODRAFT_313988"/>
<dbReference type="OMA" id="FQCPLAS"/>
<feature type="region of interest" description="Disordered" evidence="1">
    <location>
        <begin position="1"/>
        <end position="73"/>
    </location>
</feature>
<dbReference type="Proteomes" id="UP000002640">
    <property type="component" value="Unassembled WGS sequence"/>
</dbReference>
<protein>
    <submittedName>
        <fullName evidence="2">Uncharacterized protein</fullName>
    </submittedName>
</protein>